<dbReference type="AlphaFoldDB" id="A0A517SPI5"/>
<dbReference type="GO" id="GO:0009446">
    <property type="term" value="P:putrescine biosynthetic process"/>
    <property type="evidence" value="ECO:0007669"/>
    <property type="project" value="InterPro"/>
</dbReference>
<dbReference type="GO" id="GO:0004668">
    <property type="term" value="F:protein-arginine deiminase activity"/>
    <property type="evidence" value="ECO:0007669"/>
    <property type="project" value="InterPro"/>
</dbReference>
<evidence type="ECO:0000256" key="1">
    <source>
        <dbReference type="ARBA" id="ARBA00022801"/>
    </source>
</evidence>
<dbReference type="EMBL" id="CP036272">
    <property type="protein sequence ID" value="QDT58019.1"/>
    <property type="molecule type" value="Genomic_DNA"/>
</dbReference>
<dbReference type="GO" id="GO:0047632">
    <property type="term" value="F:agmatine deiminase activity"/>
    <property type="evidence" value="ECO:0007669"/>
    <property type="project" value="UniProtKB-EC"/>
</dbReference>
<dbReference type="PANTHER" id="PTHR31377:SF0">
    <property type="entry name" value="AGMATINE DEIMINASE-RELATED"/>
    <property type="match status" value="1"/>
</dbReference>
<protein>
    <submittedName>
        <fullName evidence="2">Agmatine deiminase</fullName>
        <ecNumber evidence="2">3.5.3.12</ecNumber>
    </submittedName>
</protein>
<dbReference type="Proteomes" id="UP000315003">
    <property type="component" value="Chromosome"/>
</dbReference>
<organism evidence="2 3">
    <name type="scientific">Stieleria bergensis</name>
    <dbReference type="NCBI Taxonomy" id="2528025"/>
    <lineage>
        <taxon>Bacteria</taxon>
        <taxon>Pseudomonadati</taxon>
        <taxon>Planctomycetota</taxon>
        <taxon>Planctomycetia</taxon>
        <taxon>Pirellulales</taxon>
        <taxon>Pirellulaceae</taxon>
        <taxon>Stieleria</taxon>
    </lineage>
</organism>
<dbReference type="Gene3D" id="3.75.10.10">
    <property type="entry name" value="L-arginine/glycine Amidinotransferase, Chain A"/>
    <property type="match status" value="1"/>
</dbReference>
<keyword evidence="3" id="KW-1185">Reference proteome</keyword>
<dbReference type="Pfam" id="PF04371">
    <property type="entry name" value="PAD_porph"/>
    <property type="match status" value="1"/>
</dbReference>
<dbReference type="OrthoDB" id="9808013at2"/>
<accession>A0A517SPI5</accession>
<evidence type="ECO:0000313" key="2">
    <source>
        <dbReference type="EMBL" id="QDT58019.1"/>
    </source>
</evidence>
<dbReference type="InterPro" id="IPR007466">
    <property type="entry name" value="Peptidyl-Arg-deiminase_porph"/>
</dbReference>
<dbReference type="EC" id="3.5.3.12" evidence="2"/>
<dbReference type="RefSeq" id="WP_145268881.1">
    <property type="nucleotide sequence ID" value="NZ_CP036272.1"/>
</dbReference>
<sequence>MKRVPADWEPQQAIWIAWPHNEKTWPGRFQFIPSGFLQLVNTISESTQVNLLASQSPDRSGLDRSLLAGLASSVRLHDVDTNDCWIRDYGPTFVVGDHVAGCYAIDWKYNAWGGKYPPWQQDDAATAAIIQEAGWQRLQADLCLEGGALEFDGTGRLLTTSNCVLTRTRNPGWTRRQVERRLGELTGVHEVVWVDGGGLQGDDTDGHIDQLARFLDPENLVIAVCDDPEDENHIGLEQNVDLLSRWAEDTSPAVNVHRLPIPAARFVQGQRVPESYCNFLRLGPERILVPCFGQPGADQRAIETIQAVAAIENPNVSVTGFDCVELVWGLGALHCASSNQPMLPVQPDHPSL</sequence>
<dbReference type="SUPFAM" id="SSF55909">
    <property type="entry name" value="Pentein"/>
    <property type="match status" value="1"/>
</dbReference>
<name>A0A517SPI5_9BACT</name>
<reference evidence="2 3" key="1">
    <citation type="submission" date="2019-02" db="EMBL/GenBank/DDBJ databases">
        <title>Deep-cultivation of Planctomycetes and their phenomic and genomic characterization uncovers novel biology.</title>
        <authorList>
            <person name="Wiegand S."/>
            <person name="Jogler M."/>
            <person name="Boedeker C."/>
            <person name="Pinto D."/>
            <person name="Vollmers J."/>
            <person name="Rivas-Marin E."/>
            <person name="Kohn T."/>
            <person name="Peeters S.H."/>
            <person name="Heuer A."/>
            <person name="Rast P."/>
            <person name="Oberbeckmann S."/>
            <person name="Bunk B."/>
            <person name="Jeske O."/>
            <person name="Meyerdierks A."/>
            <person name="Storesund J.E."/>
            <person name="Kallscheuer N."/>
            <person name="Luecker S."/>
            <person name="Lage O.M."/>
            <person name="Pohl T."/>
            <person name="Merkel B.J."/>
            <person name="Hornburger P."/>
            <person name="Mueller R.-W."/>
            <person name="Bruemmer F."/>
            <person name="Labrenz M."/>
            <person name="Spormann A.M."/>
            <person name="Op den Camp H."/>
            <person name="Overmann J."/>
            <person name="Amann R."/>
            <person name="Jetten M.S.M."/>
            <person name="Mascher T."/>
            <person name="Medema M.H."/>
            <person name="Devos D.P."/>
            <person name="Kaster A.-K."/>
            <person name="Ovreas L."/>
            <person name="Rohde M."/>
            <person name="Galperin M.Y."/>
            <person name="Jogler C."/>
        </authorList>
    </citation>
    <scope>NUCLEOTIDE SEQUENCE [LARGE SCALE GENOMIC DNA]</scope>
    <source>
        <strain evidence="2 3">SV_7m_r</strain>
    </source>
</reference>
<evidence type="ECO:0000313" key="3">
    <source>
        <dbReference type="Proteomes" id="UP000315003"/>
    </source>
</evidence>
<keyword evidence="1 2" id="KW-0378">Hydrolase</keyword>
<proteinExistence type="predicted"/>
<dbReference type="PANTHER" id="PTHR31377">
    <property type="entry name" value="AGMATINE DEIMINASE-RELATED"/>
    <property type="match status" value="1"/>
</dbReference>
<gene>
    <name evidence="2" type="primary">aguA</name>
    <name evidence="2" type="ORF">SV7mr_05080</name>
</gene>